<evidence type="ECO:0000256" key="1">
    <source>
        <dbReference type="SAM" id="Phobius"/>
    </source>
</evidence>
<reference evidence="2 5" key="2">
    <citation type="submission" date="2019-07" db="EMBL/GenBank/DDBJ databases">
        <title>Whole genome shotgun sequence of Lactobacillus siliginis NBRC 101315.</title>
        <authorList>
            <person name="Hosoyama A."/>
            <person name="Uohara A."/>
            <person name="Ohji S."/>
            <person name="Ichikawa N."/>
        </authorList>
    </citation>
    <scope>NUCLEOTIDE SEQUENCE [LARGE SCALE GENOMIC DNA]</scope>
    <source>
        <strain evidence="2 5">NBRC 101315</strain>
    </source>
</reference>
<accession>A0A0R2LE29</accession>
<dbReference type="EMBL" id="BJUD01000026">
    <property type="protein sequence ID" value="GEK28972.1"/>
    <property type="molecule type" value="Genomic_DNA"/>
</dbReference>
<dbReference type="PATRIC" id="fig|348151.3.peg.289"/>
<dbReference type="RefSeq" id="WP_057808605.1">
    <property type="nucleotide sequence ID" value="NZ_BJUD01000026.1"/>
</dbReference>
<gene>
    <name evidence="3" type="ORF">IV55_GL000283</name>
    <name evidence="2" type="ORF">LSI01_12830</name>
</gene>
<reference evidence="3 4" key="1">
    <citation type="journal article" date="2015" name="Genome Announc.">
        <title>Expanding the biotechnology potential of lactobacilli through comparative genomics of 213 strains and associated genera.</title>
        <authorList>
            <person name="Sun Z."/>
            <person name="Harris H.M."/>
            <person name="McCann A."/>
            <person name="Guo C."/>
            <person name="Argimon S."/>
            <person name="Zhang W."/>
            <person name="Yang X."/>
            <person name="Jeffery I.B."/>
            <person name="Cooney J.C."/>
            <person name="Kagawa T.F."/>
            <person name="Liu W."/>
            <person name="Song Y."/>
            <person name="Salvetti E."/>
            <person name="Wrobel A."/>
            <person name="Rasinkangas P."/>
            <person name="Parkhill J."/>
            <person name="Rea M.C."/>
            <person name="O'Sullivan O."/>
            <person name="Ritari J."/>
            <person name="Douillard F.P."/>
            <person name="Paul Ross R."/>
            <person name="Yang R."/>
            <person name="Briner A.E."/>
            <person name="Felis G.E."/>
            <person name="de Vos W.M."/>
            <person name="Barrangou R."/>
            <person name="Klaenhammer T.R."/>
            <person name="Caufield P.W."/>
            <person name="Cui Y."/>
            <person name="Zhang H."/>
            <person name="O'Toole P.W."/>
        </authorList>
    </citation>
    <scope>NUCLEOTIDE SEQUENCE [LARGE SCALE GENOMIC DNA]</scope>
    <source>
        <strain evidence="3 4">DSM 22696</strain>
    </source>
</reference>
<dbReference type="Proteomes" id="UP000321429">
    <property type="component" value="Unassembled WGS sequence"/>
</dbReference>
<sequence length="110" mass="12494">MNQQWHDQAVSAVYTLLRWAGMINIFVGVFLAWTVMNAGANFAFYMLTLLPAIVGVWQFTKARQLTDRWLINGGLFYGQAILSFVFASWIASILLWIAGHRLQVLASQQQ</sequence>
<proteinExistence type="predicted"/>
<evidence type="ECO:0000313" key="5">
    <source>
        <dbReference type="Proteomes" id="UP000321429"/>
    </source>
</evidence>
<keyword evidence="1" id="KW-1133">Transmembrane helix</keyword>
<name>A0A0R2LE29_9LACO</name>
<evidence type="ECO:0000313" key="2">
    <source>
        <dbReference type="EMBL" id="GEK28972.1"/>
    </source>
</evidence>
<dbReference type="OrthoDB" id="2304155at2"/>
<dbReference type="AlphaFoldDB" id="A0A0R2LE29"/>
<dbReference type="Proteomes" id="UP000051139">
    <property type="component" value="Unassembled WGS sequence"/>
</dbReference>
<keyword evidence="4" id="KW-1185">Reference proteome</keyword>
<dbReference type="EMBL" id="JQCB01000001">
    <property type="protein sequence ID" value="KRN97354.1"/>
    <property type="molecule type" value="Genomic_DNA"/>
</dbReference>
<evidence type="ECO:0000313" key="3">
    <source>
        <dbReference type="EMBL" id="KRN97354.1"/>
    </source>
</evidence>
<organism evidence="3 4">
    <name type="scientific">Furfurilactobacillus siliginis</name>
    <dbReference type="NCBI Taxonomy" id="348151"/>
    <lineage>
        <taxon>Bacteria</taxon>
        <taxon>Bacillati</taxon>
        <taxon>Bacillota</taxon>
        <taxon>Bacilli</taxon>
        <taxon>Lactobacillales</taxon>
        <taxon>Lactobacillaceae</taxon>
        <taxon>Furfurilactobacillus</taxon>
    </lineage>
</organism>
<feature type="transmembrane region" description="Helical" evidence="1">
    <location>
        <begin position="80"/>
        <end position="99"/>
    </location>
</feature>
<feature type="transmembrane region" description="Helical" evidence="1">
    <location>
        <begin position="12"/>
        <end position="35"/>
    </location>
</feature>
<comment type="caution">
    <text evidence="3">The sequence shown here is derived from an EMBL/GenBank/DDBJ whole genome shotgun (WGS) entry which is preliminary data.</text>
</comment>
<protein>
    <submittedName>
        <fullName evidence="3">Uncharacterized protein</fullName>
    </submittedName>
</protein>
<keyword evidence="1" id="KW-0812">Transmembrane</keyword>
<feature type="transmembrane region" description="Helical" evidence="1">
    <location>
        <begin position="42"/>
        <end position="60"/>
    </location>
</feature>
<evidence type="ECO:0000313" key="4">
    <source>
        <dbReference type="Proteomes" id="UP000051139"/>
    </source>
</evidence>
<keyword evidence="1" id="KW-0472">Membrane</keyword>